<organism evidence="2 3">
    <name type="scientific">Papiliotrema laurentii</name>
    <name type="common">Cryptococcus laurentii</name>
    <dbReference type="NCBI Taxonomy" id="5418"/>
    <lineage>
        <taxon>Eukaryota</taxon>
        <taxon>Fungi</taxon>
        <taxon>Dikarya</taxon>
        <taxon>Basidiomycota</taxon>
        <taxon>Agaricomycotina</taxon>
        <taxon>Tremellomycetes</taxon>
        <taxon>Tremellales</taxon>
        <taxon>Rhynchogastremaceae</taxon>
        <taxon>Papiliotrema</taxon>
    </lineage>
</organism>
<reference evidence="2" key="1">
    <citation type="submission" date="2023-02" db="EMBL/GenBank/DDBJ databases">
        <title>Identification and recombinant expression of a fungal hydrolase from Papiliotrema laurentii that hydrolyzes apple cutin and clears colloidal polyester polyurethane.</title>
        <authorList>
            <consortium name="DOE Joint Genome Institute"/>
            <person name="Roman V.A."/>
            <person name="Bojanowski C."/>
            <person name="Crable B.R."/>
            <person name="Wagner D.N."/>
            <person name="Hung C.S."/>
            <person name="Nadeau L.J."/>
            <person name="Schratz L."/>
            <person name="Haridas S."/>
            <person name="Pangilinan J."/>
            <person name="Lipzen A."/>
            <person name="Na H."/>
            <person name="Yan M."/>
            <person name="Ng V."/>
            <person name="Grigoriev I.V."/>
            <person name="Spatafora J.W."/>
            <person name="Barlow D."/>
            <person name="Biffinger J."/>
            <person name="Kelley-Loughnane N."/>
            <person name="Varaljay V.A."/>
            <person name="Crookes-Goodson W.J."/>
        </authorList>
    </citation>
    <scope>NUCLEOTIDE SEQUENCE</scope>
    <source>
        <strain evidence="2">5307AH</strain>
    </source>
</reference>
<comment type="caution">
    <text evidence="2">The sequence shown here is derived from an EMBL/GenBank/DDBJ whole genome shotgun (WGS) entry which is preliminary data.</text>
</comment>
<feature type="region of interest" description="Disordered" evidence="1">
    <location>
        <begin position="1"/>
        <end position="215"/>
    </location>
</feature>
<feature type="compositionally biased region" description="Low complexity" evidence="1">
    <location>
        <begin position="1"/>
        <end position="18"/>
    </location>
</feature>
<dbReference type="AlphaFoldDB" id="A0AAD9FRB8"/>
<accession>A0AAD9FRB8</accession>
<keyword evidence="3" id="KW-1185">Reference proteome</keyword>
<protein>
    <submittedName>
        <fullName evidence="2">Uncharacterized protein</fullName>
    </submittedName>
</protein>
<dbReference type="Proteomes" id="UP001182556">
    <property type="component" value="Unassembled WGS sequence"/>
</dbReference>
<feature type="compositionally biased region" description="Pro residues" evidence="1">
    <location>
        <begin position="65"/>
        <end position="76"/>
    </location>
</feature>
<sequence length="277" mass="29871">MTDSKSPTPVSLLTLLRTPSPPSAKSYPQPILRRDSLSSDCGPDSSLHIKPDVEPRKALKFAVAPHPPHPHPPLRIPSPLQDSDESDRGYQEDEEDGICSDDEVFGAAIPPPPKKYPFARPTGYVSPSAPSAPAALPPPPRRGRGHIKVIDTNETPKKCSRHCSPPPARSRSGSDARGRTSDAGPRDGRCGSPMPDVSDLEDEDGTSGEGEGLNIRYRWRRASDHLPGQSSTCPPTVVNEKVLAGSLSRQEDSVYHRLESSLASKSAMLTRARSMGR</sequence>
<evidence type="ECO:0000313" key="2">
    <source>
        <dbReference type="EMBL" id="KAK1924810.1"/>
    </source>
</evidence>
<dbReference type="EMBL" id="JAODAN010000004">
    <property type="protein sequence ID" value="KAK1924810.1"/>
    <property type="molecule type" value="Genomic_DNA"/>
</dbReference>
<feature type="compositionally biased region" description="Basic and acidic residues" evidence="1">
    <location>
        <begin position="148"/>
        <end position="157"/>
    </location>
</feature>
<name>A0AAD9FRB8_PAPLA</name>
<gene>
    <name evidence="2" type="ORF">DB88DRAFT_486950</name>
</gene>
<feature type="compositionally biased region" description="Acidic residues" evidence="1">
    <location>
        <begin position="92"/>
        <end position="104"/>
    </location>
</feature>
<feature type="compositionally biased region" description="Basic and acidic residues" evidence="1">
    <location>
        <begin position="47"/>
        <end position="57"/>
    </location>
</feature>
<proteinExistence type="predicted"/>
<feature type="compositionally biased region" description="Basic and acidic residues" evidence="1">
    <location>
        <begin position="172"/>
        <end position="189"/>
    </location>
</feature>
<evidence type="ECO:0000256" key="1">
    <source>
        <dbReference type="SAM" id="MobiDB-lite"/>
    </source>
</evidence>
<evidence type="ECO:0000313" key="3">
    <source>
        <dbReference type="Proteomes" id="UP001182556"/>
    </source>
</evidence>